<dbReference type="AlphaFoldDB" id="A0AAV7TTD8"/>
<dbReference type="Proteomes" id="UP001066276">
    <property type="component" value="Chromosome 3_2"/>
</dbReference>
<comment type="caution">
    <text evidence="1">The sequence shown here is derived from an EMBL/GenBank/DDBJ whole genome shotgun (WGS) entry which is preliminary data.</text>
</comment>
<gene>
    <name evidence="1" type="ORF">NDU88_004678</name>
</gene>
<dbReference type="EMBL" id="JANPWB010000006">
    <property type="protein sequence ID" value="KAJ1179444.1"/>
    <property type="molecule type" value="Genomic_DNA"/>
</dbReference>
<proteinExistence type="predicted"/>
<accession>A0AAV7TTD8</accession>
<evidence type="ECO:0000313" key="2">
    <source>
        <dbReference type="Proteomes" id="UP001066276"/>
    </source>
</evidence>
<evidence type="ECO:0000313" key="1">
    <source>
        <dbReference type="EMBL" id="KAJ1179444.1"/>
    </source>
</evidence>
<protein>
    <submittedName>
        <fullName evidence="1">Uncharacterized protein</fullName>
    </submittedName>
</protein>
<keyword evidence="2" id="KW-1185">Reference proteome</keyword>
<organism evidence="1 2">
    <name type="scientific">Pleurodeles waltl</name>
    <name type="common">Iberian ribbed newt</name>
    <dbReference type="NCBI Taxonomy" id="8319"/>
    <lineage>
        <taxon>Eukaryota</taxon>
        <taxon>Metazoa</taxon>
        <taxon>Chordata</taxon>
        <taxon>Craniata</taxon>
        <taxon>Vertebrata</taxon>
        <taxon>Euteleostomi</taxon>
        <taxon>Amphibia</taxon>
        <taxon>Batrachia</taxon>
        <taxon>Caudata</taxon>
        <taxon>Salamandroidea</taxon>
        <taxon>Salamandridae</taxon>
        <taxon>Pleurodelinae</taxon>
        <taxon>Pleurodeles</taxon>
    </lineage>
</organism>
<name>A0AAV7TTD8_PLEWA</name>
<sequence>MDGTRSCNEVDLVGFRSAGGCLAASAFVGTPIRFCWKGSAVQTDPLSSSAVMIYPVLLERLCGAGGSSNRFCCDDLSGSAGKALRCRRIPYPALL</sequence>
<reference evidence="1" key="1">
    <citation type="journal article" date="2022" name="bioRxiv">
        <title>Sequencing and chromosome-scale assembly of the giantPleurodeles waltlgenome.</title>
        <authorList>
            <person name="Brown T."/>
            <person name="Elewa A."/>
            <person name="Iarovenko S."/>
            <person name="Subramanian E."/>
            <person name="Araus A.J."/>
            <person name="Petzold A."/>
            <person name="Susuki M."/>
            <person name="Suzuki K.-i.T."/>
            <person name="Hayashi T."/>
            <person name="Toyoda A."/>
            <person name="Oliveira C."/>
            <person name="Osipova E."/>
            <person name="Leigh N.D."/>
            <person name="Simon A."/>
            <person name="Yun M.H."/>
        </authorList>
    </citation>
    <scope>NUCLEOTIDE SEQUENCE</scope>
    <source>
        <strain evidence="1">20211129_DDA</strain>
        <tissue evidence="1">Liver</tissue>
    </source>
</reference>